<dbReference type="AlphaFoldDB" id="A0A0P6VT89"/>
<reference evidence="2 3" key="1">
    <citation type="submission" date="2015-09" db="EMBL/GenBank/DDBJ databases">
        <authorList>
            <person name="Jackson K.R."/>
            <person name="Lunt B.L."/>
            <person name="Fisher J.N.B."/>
            <person name="Gardner A.V."/>
            <person name="Bailey M.E."/>
            <person name="Deus L.M."/>
            <person name="Earl A.S."/>
            <person name="Gibby P.D."/>
            <person name="Hartmann K.A."/>
            <person name="Liu J.E."/>
            <person name="Manci A.M."/>
            <person name="Nielsen D.A."/>
            <person name="Solomon M.B."/>
            <person name="Breakwell D.P."/>
            <person name="Burnett S.H."/>
            <person name="Grose J.H."/>
        </authorList>
    </citation>
    <scope>NUCLEOTIDE SEQUENCE [LARGE SCALE GENOMIC DNA]</scope>
    <source>
        <strain evidence="2 3">16</strain>
    </source>
</reference>
<keyword evidence="3" id="KW-1185">Reference proteome</keyword>
<evidence type="ECO:0000313" key="2">
    <source>
        <dbReference type="EMBL" id="KPL54466.1"/>
    </source>
</evidence>
<accession>A0A0P6VT89</accession>
<proteinExistence type="predicted"/>
<comment type="caution">
    <text evidence="2">The sequence shown here is derived from an EMBL/GenBank/DDBJ whole genome shotgun (WGS) entry which is preliminary data.</text>
</comment>
<reference evidence="2 3" key="2">
    <citation type="submission" date="2015-10" db="EMBL/GenBank/DDBJ databases">
        <title>Draft Genome Sequence of Prosthecomicrobium hirschii ATCC 27832.</title>
        <authorList>
            <person name="Daniel J."/>
            <person name="Givan S.A."/>
            <person name="Brun Y.V."/>
            <person name="Brown P.J."/>
        </authorList>
    </citation>
    <scope>NUCLEOTIDE SEQUENCE [LARGE SCALE GENOMIC DNA]</scope>
    <source>
        <strain evidence="2 3">16</strain>
    </source>
</reference>
<dbReference type="STRING" id="665126.ABB55_21450"/>
<protein>
    <recommendedName>
        <fullName evidence="4">Lysozyme inhibitor LprI N-terminal domain-containing protein</fullName>
    </recommendedName>
</protein>
<feature type="signal peptide" evidence="1">
    <location>
        <begin position="1"/>
        <end position="30"/>
    </location>
</feature>
<evidence type="ECO:0008006" key="4">
    <source>
        <dbReference type="Google" id="ProtNLM"/>
    </source>
</evidence>
<dbReference type="EMBL" id="LJYW01000001">
    <property type="protein sequence ID" value="KPL54466.1"/>
    <property type="molecule type" value="Genomic_DNA"/>
</dbReference>
<dbReference type="PROSITE" id="PS51257">
    <property type="entry name" value="PROKAR_LIPOPROTEIN"/>
    <property type="match status" value="1"/>
</dbReference>
<sequence>MIRSVSAGLLAACFLAGSVACGPGAAPALAAPASFDCTKAHNATERAICADAGLSARDLEIAGTIAGLLRRLDLVTAKILREDQAAFLADRNDQQGDRAGLATSLAARSAFLASIDPAPRADFAGDWANARGRLVVRRGDAGSWTVEIDARDPGGLWTCRFTGTAKAGRPDLAAESRETAVGWTVRVVRKAGALQVSVEVPDGGKPGAPFPACTERGSVAGGYLPVK</sequence>
<dbReference type="Proteomes" id="UP000048984">
    <property type="component" value="Unassembled WGS sequence"/>
</dbReference>
<evidence type="ECO:0000256" key="1">
    <source>
        <dbReference type="SAM" id="SignalP"/>
    </source>
</evidence>
<organism evidence="2 3">
    <name type="scientific">Prosthecodimorpha hirschii</name>
    <dbReference type="NCBI Taxonomy" id="665126"/>
    <lineage>
        <taxon>Bacteria</taxon>
        <taxon>Pseudomonadati</taxon>
        <taxon>Pseudomonadota</taxon>
        <taxon>Alphaproteobacteria</taxon>
        <taxon>Hyphomicrobiales</taxon>
        <taxon>Ancalomicrobiaceae</taxon>
        <taxon>Prosthecodimorpha</taxon>
    </lineage>
</organism>
<dbReference type="RefSeq" id="WP_054360633.1">
    <property type="nucleotide sequence ID" value="NZ_LJYW01000001.1"/>
</dbReference>
<name>A0A0P6VT89_9HYPH</name>
<keyword evidence="1" id="KW-0732">Signal</keyword>
<gene>
    <name evidence="2" type="ORF">ABB55_21450</name>
</gene>
<evidence type="ECO:0000313" key="3">
    <source>
        <dbReference type="Proteomes" id="UP000048984"/>
    </source>
</evidence>
<feature type="chain" id="PRO_5006131787" description="Lysozyme inhibitor LprI N-terminal domain-containing protein" evidence="1">
    <location>
        <begin position="31"/>
        <end position="227"/>
    </location>
</feature>